<dbReference type="InterPro" id="IPR001452">
    <property type="entry name" value="SH3_domain"/>
</dbReference>
<accession>A0A0D3IHH5</accession>
<dbReference type="Pfam" id="PF00650">
    <property type="entry name" value="CRAL_TRIO"/>
    <property type="match status" value="1"/>
</dbReference>
<dbReference type="HOGENOM" id="CLU_563146_0_0_1"/>
<dbReference type="PROSITE" id="PS50191">
    <property type="entry name" value="CRAL_TRIO"/>
    <property type="match status" value="1"/>
</dbReference>
<reference evidence="7" key="1">
    <citation type="journal article" date="2013" name="Nature">
        <title>Pan genome of the phytoplankton Emiliania underpins its global distribution.</title>
        <authorList>
            <person name="Read B.A."/>
            <person name="Kegel J."/>
            <person name="Klute M.J."/>
            <person name="Kuo A."/>
            <person name="Lefebvre S.C."/>
            <person name="Maumus F."/>
            <person name="Mayer C."/>
            <person name="Miller J."/>
            <person name="Monier A."/>
            <person name="Salamov A."/>
            <person name="Young J."/>
            <person name="Aguilar M."/>
            <person name="Claverie J.M."/>
            <person name="Frickenhaus S."/>
            <person name="Gonzalez K."/>
            <person name="Herman E.K."/>
            <person name="Lin Y.C."/>
            <person name="Napier J."/>
            <person name="Ogata H."/>
            <person name="Sarno A.F."/>
            <person name="Shmutz J."/>
            <person name="Schroeder D."/>
            <person name="de Vargas C."/>
            <person name="Verret F."/>
            <person name="von Dassow P."/>
            <person name="Valentin K."/>
            <person name="Van de Peer Y."/>
            <person name="Wheeler G."/>
            <person name="Dacks J.B."/>
            <person name="Delwiche C.F."/>
            <person name="Dyhrman S.T."/>
            <person name="Glockner G."/>
            <person name="John U."/>
            <person name="Richards T."/>
            <person name="Worden A.Z."/>
            <person name="Zhang X."/>
            <person name="Grigoriev I.V."/>
            <person name="Allen A.E."/>
            <person name="Bidle K."/>
            <person name="Borodovsky M."/>
            <person name="Bowler C."/>
            <person name="Brownlee C."/>
            <person name="Cock J.M."/>
            <person name="Elias M."/>
            <person name="Gladyshev V.N."/>
            <person name="Groth M."/>
            <person name="Guda C."/>
            <person name="Hadaegh A."/>
            <person name="Iglesias-Rodriguez M.D."/>
            <person name="Jenkins J."/>
            <person name="Jones B.M."/>
            <person name="Lawson T."/>
            <person name="Leese F."/>
            <person name="Lindquist E."/>
            <person name="Lobanov A."/>
            <person name="Lomsadze A."/>
            <person name="Malik S.B."/>
            <person name="Marsh M.E."/>
            <person name="Mackinder L."/>
            <person name="Mock T."/>
            <person name="Mueller-Roeber B."/>
            <person name="Pagarete A."/>
            <person name="Parker M."/>
            <person name="Probert I."/>
            <person name="Quesneville H."/>
            <person name="Raines C."/>
            <person name="Rensing S.A."/>
            <person name="Riano-Pachon D.M."/>
            <person name="Richier S."/>
            <person name="Rokitta S."/>
            <person name="Shiraiwa Y."/>
            <person name="Soanes D.M."/>
            <person name="van der Giezen M."/>
            <person name="Wahlund T.M."/>
            <person name="Williams B."/>
            <person name="Wilson W."/>
            <person name="Wolfe G."/>
            <person name="Wurch L.L."/>
        </authorList>
    </citation>
    <scope>NUCLEOTIDE SEQUENCE</scope>
</reference>
<dbReference type="InterPro" id="IPR051026">
    <property type="entry name" value="PI/PC_transfer"/>
</dbReference>
<evidence type="ECO:0000313" key="6">
    <source>
        <dbReference type="EnsemblProtists" id="EOD10710"/>
    </source>
</evidence>
<dbReference type="InterPro" id="IPR036273">
    <property type="entry name" value="CRAL/TRIO_N_dom_sf"/>
</dbReference>
<dbReference type="PROSITE" id="PS50002">
    <property type="entry name" value="SH3"/>
    <property type="match status" value="1"/>
</dbReference>
<dbReference type="SUPFAM" id="SSF46938">
    <property type="entry name" value="CRAL/TRIO N-terminal domain"/>
    <property type="match status" value="1"/>
</dbReference>
<dbReference type="Pfam" id="PF00018">
    <property type="entry name" value="SH3_1"/>
    <property type="match status" value="1"/>
</dbReference>
<dbReference type="InterPro" id="IPR036865">
    <property type="entry name" value="CRAL-TRIO_dom_sf"/>
</dbReference>
<dbReference type="PANTHER" id="PTHR45657:SF1">
    <property type="entry name" value="CRAL-TRIO DOMAIN-CONTAINING PROTEIN YKL091C-RELATED"/>
    <property type="match status" value="1"/>
</dbReference>
<keyword evidence="7" id="KW-1185">Reference proteome</keyword>
<dbReference type="CDD" id="cd00170">
    <property type="entry name" value="SEC14"/>
    <property type="match status" value="1"/>
</dbReference>
<evidence type="ECO:0000256" key="3">
    <source>
        <dbReference type="SAM" id="MobiDB-lite"/>
    </source>
</evidence>
<reference evidence="6" key="2">
    <citation type="submission" date="2024-10" db="UniProtKB">
        <authorList>
            <consortium name="EnsemblProtists"/>
        </authorList>
    </citation>
    <scope>IDENTIFICATION</scope>
</reference>
<dbReference type="PANTHER" id="PTHR45657">
    <property type="entry name" value="CRAL-TRIO DOMAIN-CONTAINING PROTEIN YKL091C-RELATED"/>
    <property type="match status" value="1"/>
</dbReference>
<evidence type="ECO:0000256" key="1">
    <source>
        <dbReference type="ARBA" id="ARBA00022443"/>
    </source>
</evidence>
<dbReference type="Gene3D" id="3.40.525.10">
    <property type="entry name" value="CRAL-TRIO lipid binding domain"/>
    <property type="match status" value="1"/>
</dbReference>
<dbReference type="SUPFAM" id="SSF50044">
    <property type="entry name" value="SH3-domain"/>
    <property type="match status" value="1"/>
</dbReference>
<dbReference type="AlphaFoldDB" id="A0A0D3IHH5"/>
<dbReference type="PaxDb" id="2903-EOD10710"/>
<dbReference type="GeneID" id="17256765"/>
<dbReference type="Gene3D" id="2.30.30.40">
    <property type="entry name" value="SH3 Domains"/>
    <property type="match status" value="1"/>
</dbReference>
<dbReference type="SUPFAM" id="SSF52087">
    <property type="entry name" value="CRAL/TRIO domain"/>
    <property type="match status" value="1"/>
</dbReference>
<name>A0A0D3IHH5_EMIH1</name>
<feature type="region of interest" description="Disordered" evidence="3">
    <location>
        <begin position="48"/>
        <end position="72"/>
    </location>
</feature>
<keyword evidence="1 2" id="KW-0728">SH3 domain</keyword>
<sequence length="485" mass="52291">MFLGHTGTMISSDLNASLSPVSALHLAVVMLVVWRAFAHRATAYLKSSSATDTDGGTDAVASEQRNRPHQRMIPKAEAAGDLQARDRHHLSLRKNEVLEVLDDSKLWWLVRNSQGDVGKVPYNYMRLVEDDVAKAPRTPALARRAAKEPPPRGSSWQRSFGSCFQKCLPASPASPPASDQGQLCDASAKSCATPPTSELAAALHANREALVRLRDVLEGAGGEVDAHTDIYLLRFLLAEKGDEAAAARWLHDTTRWRLSIGAVEMRRQALAGAALFDLHPDVRAILSVCQSFPAHGRARDGGPLNIILHDGFSPTRVMETVSSAGFLGSMVALMEHNMAAADATSAASGSLTRMSFVFCYEGLSLSMINMRFLTTYFVKVAGLDSRYPSLIGAVSCVNAPSIFSFAFGAVRGMLSEDIRGRMRVEKPATSRAALLALAPACHLPAALGGDCESMPAAVAKRTGWDRVDPAERRGLHADSKIRCYL</sequence>
<organism evidence="6 7">
    <name type="scientific">Emiliania huxleyi (strain CCMP1516)</name>
    <dbReference type="NCBI Taxonomy" id="280463"/>
    <lineage>
        <taxon>Eukaryota</taxon>
        <taxon>Haptista</taxon>
        <taxon>Haptophyta</taxon>
        <taxon>Prymnesiophyceae</taxon>
        <taxon>Isochrysidales</taxon>
        <taxon>Noelaerhabdaceae</taxon>
        <taxon>Emiliania</taxon>
    </lineage>
</organism>
<dbReference type="RefSeq" id="XP_005763139.1">
    <property type="nucleotide sequence ID" value="XM_005763082.1"/>
</dbReference>
<evidence type="ECO:0008006" key="8">
    <source>
        <dbReference type="Google" id="ProtNLM"/>
    </source>
</evidence>
<evidence type="ECO:0000256" key="2">
    <source>
        <dbReference type="PROSITE-ProRule" id="PRU00192"/>
    </source>
</evidence>
<feature type="domain" description="CRAL-TRIO" evidence="5">
    <location>
        <begin position="295"/>
        <end position="455"/>
    </location>
</feature>
<evidence type="ECO:0000259" key="4">
    <source>
        <dbReference type="PROSITE" id="PS50002"/>
    </source>
</evidence>
<evidence type="ECO:0000313" key="7">
    <source>
        <dbReference type="Proteomes" id="UP000013827"/>
    </source>
</evidence>
<protein>
    <recommendedName>
        <fullName evidence="8">SH3 domain-containing protein</fullName>
    </recommendedName>
</protein>
<dbReference type="Proteomes" id="UP000013827">
    <property type="component" value="Unassembled WGS sequence"/>
</dbReference>
<feature type="domain" description="SH3" evidence="4">
    <location>
        <begin position="71"/>
        <end position="130"/>
    </location>
</feature>
<proteinExistence type="predicted"/>
<dbReference type="InterPro" id="IPR036028">
    <property type="entry name" value="SH3-like_dom_sf"/>
</dbReference>
<dbReference type="SMART" id="SM00326">
    <property type="entry name" value="SH3"/>
    <property type="match status" value="1"/>
</dbReference>
<evidence type="ECO:0000259" key="5">
    <source>
        <dbReference type="PROSITE" id="PS50191"/>
    </source>
</evidence>
<dbReference type="eggNOG" id="KOG1471">
    <property type="taxonomic scope" value="Eukaryota"/>
</dbReference>
<dbReference type="SMART" id="SM00516">
    <property type="entry name" value="SEC14"/>
    <property type="match status" value="1"/>
</dbReference>
<dbReference type="EnsemblProtists" id="EOD10710">
    <property type="protein sequence ID" value="EOD10710"/>
    <property type="gene ID" value="EMIHUDRAFT_437829"/>
</dbReference>
<dbReference type="KEGG" id="ehx:EMIHUDRAFT_437829"/>
<dbReference type="InterPro" id="IPR001251">
    <property type="entry name" value="CRAL-TRIO_dom"/>
</dbReference>